<sequence length="392" mass="41994">TYNKTIGCVLRADINCAVRERLFLGSLPGDFLELLYEAGCVPRPPIESIPSTDQPSTTVTTTSSPQPSTTTTSSPQPSTTTTSSPQPSTDEDTTVHVQPSEPPVADSSTAAGPKCDVDAAAICVRRRQAEVDAAASGDVNALASVCFGSTDDDHKAFCLEDNLSGCDTFQVQVVQLMWDKTVRDKHMVCDTGIGLETQLFLRHGVFTSGYFQGLDSRRDVLQCSSCPSAPMLHVQIERTVSPDDLEICEYENDCPGLQKVLETLETCADVHGWTSADNNTCAKLLTFTQCLVDLPACDGESNLDLCQRSLPSALRFLLNKSEWKRCLSTVRKAAEDMGILQDGKADENDVGATGGKLFGASNFTCSSGGGGVMLQPGVQMTAFLMVFISAFV</sequence>
<feature type="non-terminal residue" evidence="2">
    <location>
        <position position="1"/>
    </location>
</feature>
<proteinExistence type="predicted"/>
<evidence type="ECO:0000313" key="3">
    <source>
        <dbReference type="Proteomes" id="UP001519460"/>
    </source>
</evidence>
<keyword evidence="3" id="KW-1185">Reference proteome</keyword>
<dbReference type="Proteomes" id="UP001519460">
    <property type="component" value="Unassembled WGS sequence"/>
</dbReference>
<evidence type="ECO:0008006" key="4">
    <source>
        <dbReference type="Google" id="ProtNLM"/>
    </source>
</evidence>
<protein>
    <recommendedName>
        <fullName evidence="4">Secreted protein</fullName>
    </recommendedName>
</protein>
<evidence type="ECO:0000313" key="2">
    <source>
        <dbReference type="EMBL" id="KAK7475048.1"/>
    </source>
</evidence>
<name>A0ABD0JJX9_9CAEN</name>
<dbReference type="EMBL" id="JACVVK020000417">
    <property type="protein sequence ID" value="KAK7475048.1"/>
    <property type="molecule type" value="Genomic_DNA"/>
</dbReference>
<comment type="caution">
    <text evidence="2">The sequence shown here is derived from an EMBL/GenBank/DDBJ whole genome shotgun (WGS) entry which is preliminary data.</text>
</comment>
<accession>A0ABD0JJX9</accession>
<dbReference type="AlphaFoldDB" id="A0ABD0JJX9"/>
<gene>
    <name evidence="2" type="ORF">BaRGS_00033729</name>
</gene>
<evidence type="ECO:0000256" key="1">
    <source>
        <dbReference type="SAM" id="MobiDB-lite"/>
    </source>
</evidence>
<reference evidence="2 3" key="1">
    <citation type="journal article" date="2023" name="Sci. Data">
        <title>Genome assembly of the Korean intertidal mud-creeper Batillaria attramentaria.</title>
        <authorList>
            <person name="Patra A.K."/>
            <person name="Ho P.T."/>
            <person name="Jun S."/>
            <person name="Lee S.J."/>
            <person name="Kim Y."/>
            <person name="Won Y.J."/>
        </authorList>
    </citation>
    <scope>NUCLEOTIDE SEQUENCE [LARGE SCALE GENOMIC DNA]</scope>
    <source>
        <strain evidence="2">Wonlab-2016</strain>
    </source>
</reference>
<feature type="compositionally biased region" description="Low complexity" evidence="1">
    <location>
        <begin position="50"/>
        <end position="88"/>
    </location>
</feature>
<feature type="region of interest" description="Disordered" evidence="1">
    <location>
        <begin position="46"/>
        <end position="112"/>
    </location>
</feature>
<organism evidence="2 3">
    <name type="scientific">Batillaria attramentaria</name>
    <dbReference type="NCBI Taxonomy" id="370345"/>
    <lineage>
        <taxon>Eukaryota</taxon>
        <taxon>Metazoa</taxon>
        <taxon>Spiralia</taxon>
        <taxon>Lophotrochozoa</taxon>
        <taxon>Mollusca</taxon>
        <taxon>Gastropoda</taxon>
        <taxon>Caenogastropoda</taxon>
        <taxon>Sorbeoconcha</taxon>
        <taxon>Cerithioidea</taxon>
        <taxon>Batillariidae</taxon>
        <taxon>Batillaria</taxon>
    </lineage>
</organism>